<dbReference type="InterPro" id="IPR002347">
    <property type="entry name" value="SDR_fam"/>
</dbReference>
<dbReference type="RefSeq" id="WP_207180358.1">
    <property type="nucleotide sequence ID" value="NZ_AP024145.1"/>
</dbReference>
<dbReference type="PRINTS" id="PR00081">
    <property type="entry name" value="GDHRDH"/>
</dbReference>
<accession>A0A8H9C8H7</accession>
<evidence type="ECO:0000256" key="1">
    <source>
        <dbReference type="ARBA" id="ARBA00006484"/>
    </source>
</evidence>
<dbReference type="Gene3D" id="3.40.50.720">
    <property type="entry name" value="NAD(P)-binding Rossmann-like Domain"/>
    <property type="match status" value="1"/>
</dbReference>
<dbReference type="InterPro" id="IPR020904">
    <property type="entry name" value="Sc_DH/Rdtase_CS"/>
</dbReference>
<dbReference type="AlphaFoldDB" id="A0A8H9C8H7"/>
<protein>
    <submittedName>
        <fullName evidence="2">Short-chain dehydrogenase</fullName>
    </submittedName>
</protein>
<dbReference type="PANTHER" id="PTHR42760:SF40">
    <property type="entry name" value="3-OXOACYL-[ACYL-CARRIER-PROTEIN] REDUCTASE, CHLOROPLASTIC"/>
    <property type="match status" value="1"/>
</dbReference>
<reference evidence="2" key="1">
    <citation type="submission" date="2020-11" db="EMBL/GenBank/DDBJ databases">
        <title>Complete genome sequence of a novel pathogenic Methylobacterium strain isolated from rice in Vietnam.</title>
        <authorList>
            <person name="Lai K."/>
            <person name="Okazaki S."/>
            <person name="Higashi K."/>
            <person name="Mori H."/>
            <person name="Toyoda A."/>
            <person name="Kurokawa K."/>
        </authorList>
    </citation>
    <scope>NUCLEOTIDE SEQUENCE</scope>
    <source>
        <strain evidence="2">VL1</strain>
    </source>
</reference>
<dbReference type="PRINTS" id="PR00080">
    <property type="entry name" value="SDRFAMILY"/>
</dbReference>
<dbReference type="FunFam" id="3.40.50.720:FF:000084">
    <property type="entry name" value="Short-chain dehydrogenase reductase"/>
    <property type="match status" value="1"/>
</dbReference>
<evidence type="ECO:0000313" key="3">
    <source>
        <dbReference type="Proteomes" id="UP000663508"/>
    </source>
</evidence>
<evidence type="ECO:0000313" key="2">
    <source>
        <dbReference type="EMBL" id="BCM87257.1"/>
    </source>
</evidence>
<gene>
    <name evidence="2" type="ORF">mvi_57180</name>
</gene>
<dbReference type="GO" id="GO:0016616">
    <property type="term" value="F:oxidoreductase activity, acting on the CH-OH group of donors, NAD or NADP as acceptor"/>
    <property type="evidence" value="ECO:0007669"/>
    <property type="project" value="TreeGrafter"/>
</dbReference>
<dbReference type="PANTHER" id="PTHR42760">
    <property type="entry name" value="SHORT-CHAIN DEHYDROGENASES/REDUCTASES FAMILY MEMBER"/>
    <property type="match status" value="1"/>
</dbReference>
<dbReference type="EMBL" id="AP024145">
    <property type="protein sequence ID" value="BCM87257.1"/>
    <property type="molecule type" value="Genomic_DNA"/>
</dbReference>
<dbReference type="InterPro" id="IPR036291">
    <property type="entry name" value="NAD(P)-bd_dom_sf"/>
</dbReference>
<dbReference type="GO" id="GO:0030497">
    <property type="term" value="P:fatty acid elongation"/>
    <property type="evidence" value="ECO:0007669"/>
    <property type="project" value="TreeGrafter"/>
</dbReference>
<dbReference type="PROSITE" id="PS00061">
    <property type="entry name" value="ADH_SHORT"/>
    <property type="match status" value="1"/>
</dbReference>
<dbReference type="KEGG" id="mind:mvi_57180"/>
<dbReference type="Pfam" id="PF13561">
    <property type="entry name" value="adh_short_C2"/>
    <property type="match status" value="1"/>
</dbReference>
<proteinExistence type="inferred from homology"/>
<sequence length="251" mass="25240">MTRPDTTQPQNTFVPDLLAGRTALVTGATSGIGAGIAQALARLGARVHAAGIGAAACPIPDDLALTAHELDVTDSAAVAALVGSCARLDIVVNCAGIIRRGDEHRPEVFEEVLAVNLTGTMRVCAAARPKLAETGGSIVNTASMLSFFGGGLVPAYSASKGGVAQLTKSLAIAYAPDGIRVNAVAPGWIATPLTQALQDDPARAGPILSRTPLGRWGIPADVAAAVTFLASPAAAFVTGVVLPVDGGYLVT</sequence>
<comment type="similarity">
    <text evidence="1">Belongs to the short-chain dehydrogenases/reductases (SDR) family.</text>
</comment>
<dbReference type="Proteomes" id="UP000663508">
    <property type="component" value="Chromosome"/>
</dbReference>
<organism evidence="2 3">
    <name type="scientific">Methylobacterium indicum</name>
    <dbReference type="NCBI Taxonomy" id="1775910"/>
    <lineage>
        <taxon>Bacteria</taxon>
        <taxon>Pseudomonadati</taxon>
        <taxon>Pseudomonadota</taxon>
        <taxon>Alphaproteobacteria</taxon>
        <taxon>Hyphomicrobiales</taxon>
        <taxon>Methylobacteriaceae</taxon>
        <taxon>Methylobacterium</taxon>
    </lineage>
</organism>
<dbReference type="SUPFAM" id="SSF51735">
    <property type="entry name" value="NAD(P)-binding Rossmann-fold domains"/>
    <property type="match status" value="1"/>
</dbReference>
<name>A0A8H9C8H7_9HYPH</name>